<accession>A0ABY8C862</accession>
<dbReference type="EMBL" id="CP102381">
    <property type="protein sequence ID" value="WEJ62156.1"/>
    <property type="molecule type" value="Genomic_DNA"/>
</dbReference>
<dbReference type="RefSeq" id="WP_275594413.1">
    <property type="nucleotide sequence ID" value="NZ_CP102381.1"/>
</dbReference>
<reference evidence="1 2" key="1">
    <citation type="submission" date="2022-06" db="EMBL/GenBank/DDBJ databases">
        <title>Thiomicrohabdus sp. nov, an obligately chemolithoautotrophic, sulfur-oxidizing bacterium isolated from beach of Guanyin Mountain. Amoy.</title>
        <authorList>
            <person name="Zhu H."/>
        </authorList>
    </citation>
    <scope>NUCLEOTIDE SEQUENCE [LARGE SCALE GENOMIC DNA]</scope>
    <source>
        <strain evidence="1 2">XGS-01</strain>
    </source>
</reference>
<gene>
    <name evidence="1" type="ORF">NR989_09060</name>
</gene>
<keyword evidence="2" id="KW-1185">Reference proteome</keyword>
<sequence length="90" mass="9997">MDIEQAPFFEVFGEIVTVDGVEVTVIVEEQSDTEGAEFGHMDSTIYLTVKPEDKDKFLTDSQVVINGNTLNVFKEPVIGLDGIVEVYLEL</sequence>
<evidence type="ECO:0000313" key="2">
    <source>
        <dbReference type="Proteomes" id="UP001222275"/>
    </source>
</evidence>
<dbReference type="Proteomes" id="UP001222275">
    <property type="component" value="Chromosome"/>
</dbReference>
<evidence type="ECO:0000313" key="1">
    <source>
        <dbReference type="EMBL" id="WEJ62156.1"/>
    </source>
</evidence>
<name>A0ABY8C862_9GAMM</name>
<protein>
    <submittedName>
        <fullName evidence="1">Uncharacterized protein</fullName>
    </submittedName>
</protein>
<organism evidence="1 2">
    <name type="scientific">Thiomicrorhabdus lithotrophica</name>
    <dbReference type="NCBI Taxonomy" id="2949997"/>
    <lineage>
        <taxon>Bacteria</taxon>
        <taxon>Pseudomonadati</taxon>
        <taxon>Pseudomonadota</taxon>
        <taxon>Gammaproteobacteria</taxon>
        <taxon>Thiotrichales</taxon>
        <taxon>Piscirickettsiaceae</taxon>
        <taxon>Thiomicrorhabdus</taxon>
    </lineage>
</organism>
<proteinExistence type="predicted"/>